<gene>
    <name evidence="1" type="ORF">I551_4452</name>
</gene>
<dbReference type="Proteomes" id="UP000020681">
    <property type="component" value="Unassembled WGS sequence"/>
</dbReference>
<comment type="caution">
    <text evidence="1">The sequence shown here is derived from an EMBL/GenBank/DDBJ whole genome shotgun (WGS) entry which is preliminary data.</text>
</comment>
<accession>A0ABN0QW90</accession>
<name>A0ABN0QW90_MYCUL</name>
<organism evidence="1 2">
    <name type="scientific">Mycobacterium ulcerans str. Harvey</name>
    <dbReference type="NCBI Taxonomy" id="1299332"/>
    <lineage>
        <taxon>Bacteria</taxon>
        <taxon>Bacillati</taxon>
        <taxon>Actinomycetota</taxon>
        <taxon>Actinomycetes</taxon>
        <taxon>Mycobacteriales</taxon>
        <taxon>Mycobacteriaceae</taxon>
        <taxon>Mycobacterium</taxon>
        <taxon>Mycobacterium ulcerans group</taxon>
    </lineage>
</organism>
<evidence type="ECO:0000313" key="1">
    <source>
        <dbReference type="EMBL" id="EUA89055.1"/>
    </source>
</evidence>
<reference evidence="1 2" key="1">
    <citation type="submission" date="2014-01" db="EMBL/GenBank/DDBJ databases">
        <authorList>
            <person name="Dobos K."/>
            <person name="Lenaerts A."/>
            <person name="Ordway D."/>
            <person name="DeGroote M.A."/>
            <person name="Parker T."/>
            <person name="Sizemore C."/>
            <person name="Tallon L.J."/>
            <person name="Sadzewicz L.K."/>
            <person name="Sengamalay N."/>
            <person name="Fraser C.M."/>
            <person name="Hine E."/>
            <person name="Shefchek K.A."/>
            <person name="Das S.P."/>
            <person name="Tettelin H."/>
        </authorList>
    </citation>
    <scope>NUCLEOTIDE SEQUENCE [LARGE SCALE GENOMIC DNA]</scope>
    <source>
        <strain evidence="1 2">Harvey</strain>
    </source>
</reference>
<protein>
    <submittedName>
        <fullName evidence="1">Uncharacterized protein</fullName>
    </submittedName>
</protein>
<keyword evidence="2" id="KW-1185">Reference proteome</keyword>
<evidence type="ECO:0000313" key="2">
    <source>
        <dbReference type="Proteomes" id="UP000020681"/>
    </source>
</evidence>
<sequence length="106" mass="11762">MIERFPRDLSGMAAVLASALATRISWLRPFGVTDAGQLRSPWSKQVCDALTVAGTAPTKPMLRVWELSACIPRSVPANCTSPRLSRVEVHRFRPCWRRRTTSPAGK</sequence>
<proteinExistence type="predicted"/>
<dbReference type="EMBL" id="JAOL01000129">
    <property type="protein sequence ID" value="EUA89055.1"/>
    <property type="molecule type" value="Genomic_DNA"/>
</dbReference>